<evidence type="ECO:0000256" key="6">
    <source>
        <dbReference type="ARBA" id="ARBA00022989"/>
    </source>
</evidence>
<keyword evidence="6 10" id="KW-1133">Transmembrane helix</keyword>
<gene>
    <name evidence="11" type="ORF">HZH66_009445</name>
</gene>
<dbReference type="Proteomes" id="UP000614350">
    <property type="component" value="Unassembled WGS sequence"/>
</dbReference>
<evidence type="ECO:0000256" key="2">
    <source>
        <dbReference type="ARBA" id="ARBA00022475"/>
    </source>
</evidence>
<dbReference type="InterPro" id="IPR004117">
    <property type="entry name" value="7tm6_olfct_rcpt"/>
</dbReference>
<feature type="transmembrane region" description="Helical" evidence="10">
    <location>
        <begin position="166"/>
        <end position="186"/>
    </location>
</feature>
<evidence type="ECO:0000256" key="1">
    <source>
        <dbReference type="ARBA" id="ARBA00004651"/>
    </source>
</evidence>
<keyword evidence="4 10" id="KW-0812">Transmembrane</keyword>
<proteinExistence type="inferred from homology"/>
<comment type="subcellular location">
    <subcellularLocation>
        <location evidence="1 10">Cell membrane</location>
        <topology evidence="1 10">Multi-pass membrane protein</topology>
    </subcellularLocation>
</comment>
<dbReference type="Pfam" id="PF02949">
    <property type="entry name" value="7tm_6"/>
    <property type="match status" value="1"/>
</dbReference>
<comment type="caution">
    <text evidence="11">The sequence shown here is derived from an EMBL/GenBank/DDBJ whole genome shotgun (WGS) entry which is preliminary data.</text>
</comment>
<accession>A0A834N062</accession>
<evidence type="ECO:0000256" key="3">
    <source>
        <dbReference type="ARBA" id="ARBA00022606"/>
    </source>
</evidence>
<keyword evidence="5 10" id="KW-0552">Olfaction</keyword>
<evidence type="ECO:0000256" key="4">
    <source>
        <dbReference type="ARBA" id="ARBA00022692"/>
    </source>
</evidence>
<evidence type="ECO:0000256" key="7">
    <source>
        <dbReference type="ARBA" id="ARBA00023136"/>
    </source>
</evidence>
<feature type="transmembrane region" description="Helical" evidence="10">
    <location>
        <begin position="39"/>
        <end position="59"/>
    </location>
</feature>
<feature type="transmembrane region" description="Helical" evidence="10">
    <location>
        <begin position="71"/>
        <end position="91"/>
    </location>
</feature>
<keyword evidence="12" id="KW-1185">Reference proteome</keyword>
<reference evidence="11" key="1">
    <citation type="journal article" date="2020" name="G3 (Bethesda)">
        <title>High-Quality Assemblies for Three Invasive Social Wasps from the &lt;i&gt;Vespula&lt;/i&gt; Genus.</title>
        <authorList>
            <person name="Harrop T.W.R."/>
            <person name="Guhlin J."/>
            <person name="McLaughlin G.M."/>
            <person name="Permina E."/>
            <person name="Stockwell P."/>
            <person name="Gilligan J."/>
            <person name="Le Lec M.F."/>
            <person name="Gruber M.A.M."/>
            <person name="Quinn O."/>
            <person name="Lovegrove M."/>
            <person name="Duncan E.J."/>
            <person name="Remnant E.J."/>
            <person name="Van Eeckhoven J."/>
            <person name="Graham B."/>
            <person name="Knapp R.A."/>
            <person name="Langford K.W."/>
            <person name="Kronenberg Z."/>
            <person name="Press M.O."/>
            <person name="Eacker S.M."/>
            <person name="Wilson-Rankin E.E."/>
            <person name="Purcell J."/>
            <person name="Lester P.J."/>
            <person name="Dearden P.K."/>
        </authorList>
    </citation>
    <scope>NUCLEOTIDE SEQUENCE</scope>
    <source>
        <strain evidence="11">Marl-1</strain>
    </source>
</reference>
<keyword evidence="9 10" id="KW-0807">Transducer</keyword>
<sequence length="366" mass="42659">MTEQLTIYRQYASFIKRILFYAGLWPAENKESSYFYRHIPILIILSGIFMSFGTLRFCLENLDNIKVLTKGLSPLGSFLLVAVKALMFFLYQEQLRELNLNLELMFEEILEKVYYQPVIFSLLNLFKLIENINPKHYVLPYPTIFPWIDGSLGIRYQVQFLFEIQMGWFIVFVTSGVDSAYGFYIFQMIGILRVMSLECEKLGKSSKEHDIILRNCIRRQILLLRCRDIIQSIYGPVVLNLMLTSVVILCALIFQLLQTEITLGKAVVALLYGIVKMTQAFSYSWYGSILTTESEAFRRSVYCSEWYQNGNIELMKGVLLTLIQKPIVLSACHFFYISLDLFVKILNTSLSYYFLLQTFDEANDKR</sequence>
<dbReference type="GO" id="GO:0005886">
    <property type="term" value="C:plasma membrane"/>
    <property type="evidence" value="ECO:0007669"/>
    <property type="project" value="UniProtKB-SubCell"/>
</dbReference>
<protein>
    <recommendedName>
        <fullName evidence="10">Odorant receptor</fullName>
    </recommendedName>
</protein>
<dbReference type="GO" id="GO:0007165">
    <property type="term" value="P:signal transduction"/>
    <property type="evidence" value="ECO:0007669"/>
    <property type="project" value="UniProtKB-KW"/>
</dbReference>
<evidence type="ECO:0000256" key="5">
    <source>
        <dbReference type="ARBA" id="ARBA00022725"/>
    </source>
</evidence>
<feature type="transmembrane region" description="Helical" evidence="10">
    <location>
        <begin position="266"/>
        <end position="286"/>
    </location>
</feature>
<keyword evidence="8 10" id="KW-0675">Receptor</keyword>
<evidence type="ECO:0000256" key="9">
    <source>
        <dbReference type="ARBA" id="ARBA00023224"/>
    </source>
</evidence>
<keyword evidence="3 10" id="KW-0716">Sensory transduction</keyword>
<evidence type="ECO:0000256" key="10">
    <source>
        <dbReference type="RuleBase" id="RU351113"/>
    </source>
</evidence>
<dbReference type="PANTHER" id="PTHR21137">
    <property type="entry name" value="ODORANT RECEPTOR"/>
    <property type="match status" value="1"/>
</dbReference>
<name>A0A834N062_VESVU</name>
<comment type="caution">
    <text evidence="10">Lacks conserved residue(s) required for the propagation of feature annotation.</text>
</comment>
<evidence type="ECO:0000313" key="11">
    <source>
        <dbReference type="EMBL" id="KAF7390965.1"/>
    </source>
</evidence>
<dbReference type="AlphaFoldDB" id="A0A834N062"/>
<dbReference type="GO" id="GO:0004984">
    <property type="term" value="F:olfactory receptor activity"/>
    <property type="evidence" value="ECO:0007669"/>
    <property type="project" value="InterPro"/>
</dbReference>
<evidence type="ECO:0000313" key="12">
    <source>
        <dbReference type="Proteomes" id="UP000614350"/>
    </source>
</evidence>
<dbReference type="PANTHER" id="PTHR21137:SF35">
    <property type="entry name" value="ODORANT RECEPTOR 19A-RELATED"/>
    <property type="match status" value="1"/>
</dbReference>
<comment type="similarity">
    <text evidence="10">Belongs to the insect chemoreceptor superfamily. Heteromeric odorant receptor channel (TC 1.A.69) family.</text>
</comment>
<keyword evidence="2" id="KW-1003">Cell membrane</keyword>
<dbReference type="EMBL" id="JACSEA010000010">
    <property type="protein sequence ID" value="KAF7390965.1"/>
    <property type="molecule type" value="Genomic_DNA"/>
</dbReference>
<organism evidence="11 12">
    <name type="scientific">Vespula vulgaris</name>
    <name type="common">Yellow jacket</name>
    <name type="synonym">Wasp</name>
    <dbReference type="NCBI Taxonomy" id="7454"/>
    <lineage>
        <taxon>Eukaryota</taxon>
        <taxon>Metazoa</taxon>
        <taxon>Ecdysozoa</taxon>
        <taxon>Arthropoda</taxon>
        <taxon>Hexapoda</taxon>
        <taxon>Insecta</taxon>
        <taxon>Pterygota</taxon>
        <taxon>Neoptera</taxon>
        <taxon>Endopterygota</taxon>
        <taxon>Hymenoptera</taxon>
        <taxon>Apocrita</taxon>
        <taxon>Aculeata</taxon>
        <taxon>Vespoidea</taxon>
        <taxon>Vespidae</taxon>
        <taxon>Vespinae</taxon>
        <taxon>Vespula</taxon>
    </lineage>
</organism>
<evidence type="ECO:0000256" key="8">
    <source>
        <dbReference type="ARBA" id="ARBA00023170"/>
    </source>
</evidence>
<keyword evidence="7 10" id="KW-0472">Membrane</keyword>
<feature type="transmembrane region" description="Helical" evidence="10">
    <location>
        <begin position="233"/>
        <end position="254"/>
    </location>
</feature>
<dbReference type="GO" id="GO:0005549">
    <property type="term" value="F:odorant binding"/>
    <property type="evidence" value="ECO:0007669"/>
    <property type="project" value="InterPro"/>
</dbReference>